<feature type="region of interest" description="Disordered" evidence="1">
    <location>
        <begin position="95"/>
        <end position="232"/>
    </location>
</feature>
<name>A0A444ZQA7_ARAHY</name>
<feature type="compositionally biased region" description="Low complexity" evidence="1">
    <location>
        <begin position="387"/>
        <end position="400"/>
    </location>
</feature>
<protein>
    <recommendedName>
        <fullName evidence="2">PB1-like domain-containing protein</fullName>
    </recommendedName>
</protein>
<feature type="region of interest" description="Disordered" evidence="1">
    <location>
        <begin position="350"/>
        <end position="402"/>
    </location>
</feature>
<accession>A0A444ZQA7</accession>
<gene>
    <name evidence="3" type="ORF">Ahy_B04g073291</name>
</gene>
<dbReference type="InterPro" id="IPR058594">
    <property type="entry name" value="PB1-like_dom_pln"/>
</dbReference>
<comment type="caution">
    <text evidence="3">The sequence shown here is derived from an EMBL/GenBank/DDBJ whole genome shotgun (WGS) entry which is preliminary data.</text>
</comment>
<keyword evidence="4" id="KW-1185">Reference proteome</keyword>
<dbReference type="AlphaFoldDB" id="A0A444ZQA7"/>
<dbReference type="Proteomes" id="UP000289738">
    <property type="component" value="Chromosome B04"/>
</dbReference>
<feature type="compositionally biased region" description="Pro residues" evidence="1">
    <location>
        <begin position="359"/>
        <end position="368"/>
    </location>
</feature>
<evidence type="ECO:0000256" key="1">
    <source>
        <dbReference type="SAM" id="MobiDB-lite"/>
    </source>
</evidence>
<organism evidence="3 4">
    <name type="scientific">Arachis hypogaea</name>
    <name type="common">Peanut</name>
    <dbReference type="NCBI Taxonomy" id="3818"/>
    <lineage>
        <taxon>Eukaryota</taxon>
        <taxon>Viridiplantae</taxon>
        <taxon>Streptophyta</taxon>
        <taxon>Embryophyta</taxon>
        <taxon>Tracheophyta</taxon>
        <taxon>Spermatophyta</taxon>
        <taxon>Magnoliopsida</taxon>
        <taxon>eudicotyledons</taxon>
        <taxon>Gunneridae</taxon>
        <taxon>Pentapetalae</taxon>
        <taxon>rosids</taxon>
        <taxon>fabids</taxon>
        <taxon>Fabales</taxon>
        <taxon>Fabaceae</taxon>
        <taxon>Papilionoideae</taxon>
        <taxon>50 kb inversion clade</taxon>
        <taxon>dalbergioids sensu lato</taxon>
        <taxon>Dalbergieae</taxon>
        <taxon>Pterocarpus clade</taxon>
        <taxon>Arachis</taxon>
    </lineage>
</organism>
<feature type="region of interest" description="Disordered" evidence="1">
    <location>
        <begin position="285"/>
        <end position="327"/>
    </location>
</feature>
<evidence type="ECO:0000313" key="4">
    <source>
        <dbReference type="Proteomes" id="UP000289738"/>
    </source>
</evidence>
<feature type="domain" description="PB1-like" evidence="2">
    <location>
        <begin position="3"/>
        <end position="65"/>
    </location>
</feature>
<reference evidence="3 4" key="1">
    <citation type="submission" date="2019-01" db="EMBL/GenBank/DDBJ databases">
        <title>Sequencing of cultivated peanut Arachis hypogaea provides insights into genome evolution and oil improvement.</title>
        <authorList>
            <person name="Chen X."/>
        </authorList>
    </citation>
    <scope>NUCLEOTIDE SEQUENCE [LARGE SCALE GENOMIC DNA]</scope>
    <source>
        <strain evidence="4">cv. Fuhuasheng</strain>
        <tissue evidence="3">Leaves</tissue>
    </source>
</reference>
<feature type="compositionally biased region" description="Acidic residues" evidence="1">
    <location>
        <begin position="213"/>
        <end position="222"/>
    </location>
</feature>
<dbReference type="Pfam" id="PF26130">
    <property type="entry name" value="PB1-like"/>
    <property type="match status" value="1"/>
</dbReference>
<evidence type="ECO:0000259" key="2">
    <source>
        <dbReference type="Pfam" id="PF26130"/>
    </source>
</evidence>
<feature type="compositionally biased region" description="Basic residues" evidence="1">
    <location>
        <begin position="297"/>
        <end position="310"/>
    </location>
</feature>
<sequence>MGDDLITILFHHGGSFIIDVDGGVTYNGGDVSEFPGVDTDKLDVFFVRDYHKDLGYDKNKGVVHVYYEHGVSNPLYIEEAEVVSSKGKELLVIQDLNPTPNPTTNDNAEPIPTTAASTPTSAPNDTTIPTEKPDSTTKLPPISITSKSKETKKSVVPRRGTRNVKSAAPKPNERKPLTRAAASGTSVRRNGKGKQPQTEHVALSSSENFSDSEAGDGCEEDEPYRPDGDLLSSEEDVGMPCVHACAALARVGRRPDEFCHQWLTMEAYNNTYAFYINPIPGQALWKKSPHNRPQAPKFKKKPGPLTKKRRKDADEEPSGGKRKRAADEVAAAAAKAAAAKVAVAVQPPAANGGEATVVLPPPVRPPKLSPKRKSSKQEKATPGSSFQAATTPPAATHQQPVNPQLFLRLILCKVHHRRP</sequence>
<feature type="compositionally biased region" description="Polar residues" evidence="1">
    <location>
        <begin position="195"/>
        <end position="211"/>
    </location>
</feature>
<proteinExistence type="predicted"/>
<dbReference type="EMBL" id="SDMP01000014">
    <property type="protein sequence ID" value="RYR16292.1"/>
    <property type="molecule type" value="Genomic_DNA"/>
</dbReference>
<feature type="compositionally biased region" description="Low complexity" evidence="1">
    <location>
        <begin position="102"/>
        <end position="123"/>
    </location>
</feature>
<evidence type="ECO:0000313" key="3">
    <source>
        <dbReference type="EMBL" id="RYR16292.1"/>
    </source>
</evidence>